<dbReference type="Pfam" id="PF01370">
    <property type="entry name" value="Epimerase"/>
    <property type="match status" value="1"/>
</dbReference>
<proteinExistence type="predicted"/>
<dbReference type="InterPro" id="IPR051783">
    <property type="entry name" value="NAD(P)-dependent_oxidoreduct"/>
</dbReference>
<dbReference type="GO" id="GO:0005737">
    <property type="term" value="C:cytoplasm"/>
    <property type="evidence" value="ECO:0007669"/>
    <property type="project" value="TreeGrafter"/>
</dbReference>
<dbReference type="PANTHER" id="PTHR48079">
    <property type="entry name" value="PROTEIN YEEZ"/>
    <property type="match status" value="1"/>
</dbReference>
<comment type="caution">
    <text evidence="2">The sequence shown here is derived from an EMBL/GenBank/DDBJ whole genome shotgun (WGS) entry which is preliminary data.</text>
</comment>
<dbReference type="Gene3D" id="3.40.50.720">
    <property type="entry name" value="NAD(P)-binding Rossmann-like Domain"/>
    <property type="match status" value="1"/>
</dbReference>
<dbReference type="OrthoDB" id="9807212at2"/>
<evidence type="ECO:0000259" key="1">
    <source>
        <dbReference type="Pfam" id="PF01370"/>
    </source>
</evidence>
<protein>
    <submittedName>
        <fullName evidence="2">SDR family oxidoreductase</fullName>
    </submittedName>
</protein>
<evidence type="ECO:0000313" key="3">
    <source>
        <dbReference type="Proteomes" id="UP000260823"/>
    </source>
</evidence>
<dbReference type="InterPro" id="IPR036291">
    <property type="entry name" value="NAD(P)-bd_dom_sf"/>
</dbReference>
<organism evidence="2 3">
    <name type="scientific">Mucilaginibacter terrenus</name>
    <dbReference type="NCBI Taxonomy" id="2482727"/>
    <lineage>
        <taxon>Bacteria</taxon>
        <taxon>Pseudomonadati</taxon>
        <taxon>Bacteroidota</taxon>
        <taxon>Sphingobacteriia</taxon>
        <taxon>Sphingobacteriales</taxon>
        <taxon>Sphingobacteriaceae</taxon>
        <taxon>Mucilaginibacter</taxon>
    </lineage>
</organism>
<dbReference type="RefSeq" id="WP_117384555.1">
    <property type="nucleotide sequence ID" value="NZ_QWDE01000004.1"/>
</dbReference>
<reference evidence="2 3" key="1">
    <citation type="submission" date="2018-08" db="EMBL/GenBank/DDBJ databases">
        <title>Mucilaginibacter terrae sp. nov., isolated from manganese diggings.</title>
        <authorList>
            <person name="Huang Y."/>
            <person name="Zhou Z."/>
        </authorList>
    </citation>
    <scope>NUCLEOTIDE SEQUENCE [LARGE SCALE GENOMIC DNA]</scope>
    <source>
        <strain evidence="2 3">ZH6</strain>
    </source>
</reference>
<dbReference type="Proteomes" id="UP000260823">
    <property type="component" value="Unassembled WGS sequence"/>
</dbReference>
<dbReference type="GO" id="GO:0004029">
    <property type="term" value="F:aldehyde dehydrogenase (NAD+) activity"/>
    <property type="evidence" value="ECO:0007669"/>
    <property type="project" value="TreeGrafter"/>
</dbReference>
<dbReference type="SUPFAM" id="SSF51735">
    <property type="entry name" value="NAD(P)-binding Rossmann-fold domains"/>
    <property type="match status" value="1"/>
</dbReference>
<evidence type="ECO:0000313" key="2">
    <source>
        <dbReference type="EMBL" id="RFZ81734.1"/>
    </source>
</evidence>
<name>A0A3E2NL53_9SPHI</name>
<dbReference type="CDD" id="cd05262">
    <property type="entry name" value="SDR_a7"/>
    <property type="match status" value="1"/>
</dbReference>
<gene>
    <name evidence="2" type="ORF">DYU05_18090</name>
</gene>
<accession>A0A3E2NL53</accession>
<keyword evidence="3" id="KW-1185">Reference proteome</keyword>
<feature type="domain" description="NAD-dependent epimerase/dehydratase" evidence="1">
    <location>
        <begin position="3"/>
        <end position="216"/>
    </location>
</feature>
<dbReference type="EMBL" id="QWDE01000004">
    <property type="protein sequence ID" value="RFZ81734.1"/>
    <property type="molecule type" value="Genomic_DNA"/>
</dbReference>
<dbReference type="InterPro" id="IPR001509">
    <property type="entry name" value="Epimerase_deHydtase"/>
</dbReference>
<sequence length="298" mass="31459">MRVFVTGASGFVGSAVVQELIAAGHQVLGLARSDASAQALIAAGADAHRGDIDDLESLKQGAAQCDGVIHTAFNHDFSKYKANCEADRHIIIAMGSVLEGSQRPLIVTSGTALVAGNGIATEDSKPAVTSDIIPRLASDEAAAVVAARGVNVSVVRLSPSVHGDGDHGFVPTLINIAREKGIVAYVNEGANRWPAVHRLDAARLYRLALEKGAANAIYHGAAEEGVPMREIAEVISKHLNVPAVSQTPEEAAAHFDWIAHFVAIDNPTSFQKTKHTLGWEPTHVSLLEDLENGTYFQS</sequence>
<dbReference type="AlphaFoldDB" id="A0A3E2NL53"/>
<dbReference type="PANTHER" id="PTHR48079:SF6">
    <property type="entry name" value="NAD(P)-BINDING DOMAIN-CONTAINING PROTEIN-RELATED"/>
    <property type="match status" value="1"/>
</dbReference>